<dbReference type="EMBL" id="CM055098">
    <property type="protein sequence ID" value="KAJ7550921.1"/>
    <property type="molecule type" value="Genomic_DNA"/>
</dbReference>
<comment type="caution">
    <text evidence="1">The sequence shown here is derived from an EMBL/GenBank/DDBJ whole genome shotgun (WGS) entry which is preliminary data.</text>
</comment>
<organism evidence="1 2">
    <name type="scientific">Diphasiastrum complanatum</name>
    <name type="common">Issler's clubmoss</name>
    <name type="synonym">Lycopodium complanatum</name>
    <dbReference type="NCBI Taxonomy" id="34168"/>
    <lineage>
        <taxon>Eukaryota</taxon>
        <taxon>Viridiplantae</taxon>
        <taxon>Streptophyta</taxon>
        <taxon>Embryophyta</taxon>
        <taxon>Tracheophyta</taxon>
        <taxon>Lycopodiopsida</taxon>
        <taxon>Lycopodiales</taxon>
        <taxon>Lycopodiaceae</taxon>
        <taxon>Lycopodioideae</taxon>
        <taxon>Diphasiastrum</taxon>
    </lineage>
</organism>
<sequence>MTLRRRVLGKCDLCCFSDKGHQAKHVVPLYFCCDSAPPFTTRHLVKHAIFILKLFWQQHLGAPLSLSPPLGWRWHKKTKKVPAPPFPIYLPKNFRSSSACFSRLTIAQKEHFVTVLEEFCTFVDLKEAFKSVMGREGLRKPITGRPDIHLINQSNSCYLWGYHYRNRLQKTVVFTSVIGGSRARLTTQRITINVDAKKELISHDGVPAISHAFSLQDDNLCLNILQLITNMGEHPVSRTDLQAVHYLLNGIIKNSPSAIMKRCAKRAIRQLLFKHLPFT</sequence>
<reference evidence="2" key="1">
    <citation type="journal article" date="2024" name="Proc. Natl. Acad. Sci. U.S.A.">
        <title>Extraordinary preservation of gene collinearity over three hundred million years revealed in homosporous lycophytes.</title>
        <authorList>
            <person name="Li C."/>
            <person name="Wickell D."/>
            <person name="Kuo L.Y."/>
            <person name="Chen X."/>
            <person name="Nie B."/>
            <person name="Liao X."/>
            <person name="Peng D."/>
            <person name="Ji J."/>
            <person name="Jenkins J."/>
            <person name="Williams M."/>
            <person name="Shu S."/>
            <person name="Plott C."/>
            <person name="Barry K."/>
            <person name="Rajasekar S."/>
            <person name="Grimwood J."/>
            <person name="Han X."/>
            <person name="Sun S."/>
            <person name="Hou Z."/>
            <person name="He W."/>
            <person name="Dai G."/>
            <person name="Sun C."/>
            <person name="Schmutz J."/>
            <person name="Leebens-Mack J.H."/>
            <person name="Li F.W."/>
            <person name="Wang L."/>
        </authorList>
    </citation>
    <scope>NUCLEOTIDE SEQUENCE [LARGE SCALE GENOMIC DNA]</scope>
    <source>
        <strain evidence="2">cv. PW_Plant_1</strain>
    </source>
</reference>
<keyword evidence="2" id="KW-1185">Reference proteome</keyword>
<dbReference type="Proteomes" id="UP001162992">
    <property type="component" value="Chromosome 7"/>
</dbReference>
<gene>
    <name evidence="1" type="ORF">O6H91_07G125000</name>
</gene>
<proteinExistence type="predicted"/>
<accession>A0ACC2D9C9</accession>
<evidence type="ECO:0000313" key="2">
    <source>
        <dbReference type="Proteomes" id="UP001162992"/>
    </source>
</evidence>
<evidence type="ECO:0000313" key="1">
    <source>
        <dbReference type="EMBL" id="KAJ7550921.1"/>
    </source>
</evidence>
<name>A0ACC2D9C9_DIPCM</name>
<protein>
    <submittedName>
        <fullName evidence="1">Uncharacterized protein</fullName>
    </submittedName>
</protein>